<gene>
    <name evidence="2" type="ORF">FKW44_015348</name>
</gene>
<feature type="compositionally biased region" description="Polar residues" evidence="1">
    <location>
        <begin position="1"/>
        <end position="12"/>
    </location>
</feature>
<accession>A0A7T8H075</accession>
<proteinExistence type="predicted"/>
<sequence>MGSEISSSSAQQRKSREEGRHYLNFSLYPDRFNAPPPGNRMRTLSAGSDPLIPIEDDPVHPSAREIIEEEMEAAANKMKKSSTHQFAFFDYSMIPDKDPKAISKSS</sequence>
<dbReference type="Proteomes" id="UP000595437">
    <property type="component" value="Chromosome 10"/>
</dbReference>
<name>A0A7T8H075_CALRO</name>
<evidence type="ECO:0000256" key="1">
    <source>
        <dbReference type="SAM" id="MobiDB-lite"/>
    </source>
</evidence>
<evidence type="ECO:0000313" key="3">
    <source>
        <dbReference type="Proteomes" id="UP000595437"/>
    </source>
</evidence>
<feature type="region of interest" description="Disordered" evidence="1">
    <location>
        <begin position="1"/>
        <end position="20"/>
    </location>
</feature>
<dbReference type="AlphaFoldDB" id="A0A7T8H075"/>
<reference evidence="3" key="1">
    <citation type="submission" date="2021-01" db="EMBL/GenBank/DDBJ databases">
        <title>Caligus Genome Assembly.</title>
        <authorList>
            <person name="Gallardo-Escarate C."/>
        </authorList>
    </citation>
    <scope>NUCLEOTIDE SEQUENCE [LARGE SCALE GENOMIC DNA]</scope>
</reference>
<evidence type="ECO:0000313" key="2">
    <source>
        <dbReference type="EMBL" id="QQP41090.1"/>
    </source>
</evidence>
<organism evidence="2 3">
    <name type="scientific">Caligus rogercresseyi</name>
    <name type="common">Sea louse</name>
    <dbReference type="NCBI Taxonomy" id="217165"/>
    <lineage>
        <taxon>Eukaryota</taxon>
        <taxon>Metazoa</taxon>
        <taxon>Ecdysozoa</taxon>
        <taxon>Arthropoda</taxon>
        <taxon>Crustacea</taxon>
        <taxon>Multicrustacea</taxon>
        <taxon>Hexanauplia</taxon>
        <taxon>Copepoda</taxon>
        <taxon>Siphonostomatoida</taxon>
        <taxon>Caligidae</taxon>
        <taxon>Caligus</taxon>
    </lineage>
</organism>
<protein>
    <submittedName>
        <fullName evidence="2">Uncharacterized protein</fullName>
    </submittedName>
</protein>
<feature type="region of interest" description="Disordered" evidence="1">
    <location>
        <begin position="27"/>
        <end position="58"/>
    </location>
</feature>
<keyword evidence="3" id="KW-1185">Reference proteome</keyword>
<dbReference type="EMBL" id="CP045899">
    <property type="protein sequence ID" value="QQP41090.1"/>
    <property type="molecule type" value="Genomic_DNA"/>
</dbReference>